<feature type="transmembrane region" description="Helical" evidence="6">
    <location>
        <begin position="435"/>
        <end position="458"/>
    </location>
</feature>
<keyword evidence="2" id="KW-1003">Cell membrane</keyword>
<dbReference type="EMBL" id="CP000449">
    <property type="protein sequence ID" value="ABI65982.1"/>
    <property type="molecule type" value="Genomic_DNA"/>
</dbReference>
<dbReference type="InterPro" id="IPR050445">
    <property type="entry name" value="Bact_polysacc_biosynth/exp"/>
</dbReference>
<evidence type="ECO:0000313" key="8">
    <source>
        <dbReference type="EMBL" id="ABI65982.1"/>
    </source>
</evidence>
<keyword evidence="5 6" id="KW-0472">Membrane</keyword>
<evidence type="ECO:0000313" key="9">
    <source>
        <dbReference type="Proteomes" id="UP000001964"/>
    </source>
</evidence>
<name>Q0AP05_MARMM</name>
<dbReference type="PANTHER" id="PTHR32309">
    <property type="entry name" value="TYROSINE-PROTEIN KINASE"/>
    <property type="match status" value="1"/>
</dbReference>
<evidence type="ECO:0000256" key="5">
    <source>
        <dbReference type="ARBA" id="ARBA00023136"/>
    </source>
</evidence>
<organism evidence="8 9">
    <name type="scientific">Maricaulis maris (strain MCS10)</name>
    <name type="common">Caulobacter maris</name>
    <dbReference type="NCBI Taxonomy" id="394221"/>
    <lineage>
        <taxon>Bacteria</taxon>
        <taxon>Pseudomonadati</taxon>
        <taxon>Pseudomonadota</taxon>
        <taxon>Alphaproteobacteria</taxon>
        <taxon>Maricaulales</taxon>
        <taxon>Maricaulaceae</taxon>
        <taxon>Maricaulis</taxon>
    </lineage>
</organism>
<dbReference type="Pfam" id="PF02706">
    <property type="entry name" value="Wzz"/>
    <property type="match status" value="1"/>
</dbReference>
<evidence type="ECO:0000256" key="1">
    <source>
        <dbReference type="ARBA" id="ARBA00004651"/>
    </source>
</evidence>
<reference evidence="8 9" key="1">
    <citation type="submission" date="2006-08" db="EMBL/GenBank/DDBJ databases">
        <title>Complete sequence of Maricaulis maris MCS10.</title>
        <authorList>
            <consortium name="US DOE Joint Genome Institute"/>
            <person name="Copeland A."/>
            <person name="Lucas S."/>
            <person name="Lapidus A."/>
            <person name="Barry K."/>
            <person name="Detter J.C."/>
            <person name="Glavina del Rio T."/>
            <person name="Hammon N."/>
            <person name="Israni S."/>
            <person name="Dalin E."/>
            <person name="Tice H."/>
            <person name="Pitluck S."/>
            <person name="Saunders E."/>
            <person name="Brettin T."/>
            <person name="Bruce D."/>
            <person name="Han C."/>
            <person name="Tapia R."/>
            <person name="Gilna P."/>
            <person name="Schmutz J."/>
            <person name="Larimer F."/>
            <person name="Land M."/>
            <person name="Hauser L."/>
            <person name="Kyrpides N."/>
            <person name="Mikhailova N."/>
            <person name="Viollier P."/>
            <person name="Stephens C."/>
            <person name="Richardson P."/>
        </authorList>
    </citation>
    <scope>NUCLEOTIDE SEQUENCE [LARGE SCALE GENOMIC DNA]</scope>
    <source>
        <strain evidence="8 9">MCS10</strain>
    </source>
</reference>
<evidence type="ECO:0000259" key="7">
    <source>
        <dbReference type="Pfam" id="PF02706"/>
    </source>
</evidence>
<dbReference type="OrthoDB" id="7250902at2"/>
<dbReference type="PANTHER" id="PTHR32309:SF13">
    <property type="entry name" value="FERRIC ENTEROBACTIN TRANSPORT PROTEIN FEPE"/>
    <property type="match status" value="1"/>
</dbReference>
<dbReference type="GO" id="GO:0004713">
    <property type="term" value="F:protein tyrosine kinase activity"/>
    <property type="evidence" value="ECO:0007669"/>
    <property type="project" value="TreeGrafter"/>
</dbReference>
<feature type="transmembrane region" description="Helical" evidence="6">
    <location>
        <begin position="41"/>
        <end position="61"/>
    </location>
</feature>
<dbReference type="GO" id="GO:0005886">
    <property type="term" value="C:plasma membrane"/>
    <property type="evidence" value="ECO:0007669"/>
    <property type="project" value="UniProtKB-SubCell"/>
</dbReference>
<evidence type="ECO:0000256" key="6">
    <source>
        <dbReference type="SAM" id="Phobius"/>
    </source>
</evidence>
<evidence type="ECO:0000256" key="3">
    <source>
        <dbReference type="ARBA" id="ARBA00022692"/>
    </source>
</evidence>
<keyword evidence="9" id="KW-1185">Reference proteome</keyword>
<protein>
    <submittedName>
        <fullName evidence="8">Lipopolysaccharide biosynthesis</fullName>
    </submittedName>
</protein>
<sequence length="512" mass="54002">MTRAYHETGPAYPAAARPAGAPRGELDLFDVIALAWSQKGFIALIFALIFAVGVGASLTLLKPSYTSDTRLLVLLDSNPTPTAAGVGDAFMLDQVMQSESELLSSEAVRRLALETLGADVVLGEQAGLNADGLALRELRANFSLSREPNSSAINASFKSPSAERSALILNSIVDAYLAYREQVLFETGITGLEVRRAQADEAVAAARAELNTFLQANDLANFEAERLTADNLVGNLSERAAQARAERDSAMAGAAALRERLGQIPESIELYVENGVSGVLLDRRAERASLLARYQPAAPAVQAVEREIEAIEEFIQSGATVGEGQRRTGANPVRQALESELATREANAEAQASLATALEGQARSNRALVSRLRQLEPEYTRLAQNITAAEEAAGAVAALEATASARRSPSLGAADAVRLIDRAAAPMEGSSMKKLGLIGSFVAAAGIALFLGLLRGYWLTYVRAAALPRSRPAAPVVAAQPAGPVQDARQPVAANDPFDGLPILAHVADRSM</sequence>
<accession>Q0AP05</accession>
<keyword evidence="3 6" id="KW-0812">Transmembrane</keyword>
<keyword evidence="4 6" id="KW-1133">Transmembrane helix</keyword>
<dbReference type="eggNOG" id="COG3206">
    <property type="taxonomic scope" value="Bacteria"/>
</dbReference>
<comment type="subcellular location">
    <subcellularLocation>
        <location evidence="1">Cell membrane</location>
        <topology evidence="1">Multi-pass membrane protein</topology>
    </subcellularLocation>
</comment>
<dbReference type="InterPro" id="IPR003856">
    <property type="entry name" value="LPS_length_determ_N"/>
</dbReference>
<dbReference type="HOGENOM" id="CLU_040793_0_0_5"/>
<dbReference type="KEGG" id="mmr:Mmar10_1690"/>
<evidence type="ECO:0000256" key="4">
    <source>
        <dbReference type="ARBA" id="ARBA00022989"/>
    </source>
</evidence>
<evidence type="ECO:0000256" key="2">
    <source>
        <dbReference type="ARBA" id="ARBA00022475"/>
    </source>
</evidence>
<dbReference type="AlphaFoldDB" id="Q0AP05"/>
<dbReference type="STRING" id="394221.Mmar10_1690"/>
<proteinExistence type="predicted"/>
<gene>
    <name evidence="8" type="ordered locus">Mmar10_1690</name>
</gene>
<feature type="domain" description="Polysaccharide chain length determinant N-terminal" evidence="7">
    <location>
        <begin position="25"/>
        <end position="110"/>
    </location>
</feature>
<dbReference type="Proteomes" id="UP000001964">
    <property type="component" value="Chromosome"/>
</dbReference>